<reference evidence="2" key="2">
    <citation type="submission" date="2025-08" db="UniProtKB">
        <authorList>
            <consortium name="Ensembl"/>
        </authorList>
    </citation>
    <scope>IDENTIFICATION</scope>
</reference>
<organism evidence="2 3">
    <name type="scientific">Pongo abelii</name>
    <name type="common">Sumatran orangutan</name>
    <name type="synonym">Pongo pygmaeus abelii</name>
    <dbReference type="NCBI Taxonomy" id="9601"/>
    <lineage>
        <taxon>Eukaryota</taxon>
        <taxon>Metazoa</taxon>
        <taxon>Chordata</taxon>
        <taxon>Craniata</taxon>
        <taxon>Vertebrata</taxon>
        <taxon>Euteleostomi</taxon>
        <taxon>Mammalia</taxon>
        <taxon>Eutheria</taxon>
        <taxon>Euarchontoglires</taxon>
        <taxon>Primates</taxon>
        <taxon>Haplorrhini</taxon>
        <taxon>Catarrhini</taxon>
        <taxon>Hominidae</taxon>
        <taxon>Pongo</taxon>
    </lineage>
</organism>
<accession>A0A8I5U2B4</accession>
<sequence length="192" mass="20474">MASSCPGTPSPAGLPPPSVATPGETLGPAAPPEPAFPDIYGGDARLWEAHFRGIGRAYRALGKQDDFAIRVLTENFTLPFPFAWPPGPDPACGPLFYDPRDRADFDFLLRGPGASPPALLRPLHATAQAAMRKRRLERLALSYARARGPGPASSCCCPAPPPPSRSPRPALPATAPPGWPRPRRCPESEQNK</sequence>
<dbReference type="Ensembl" id="ENSPPYT00000059598.1">
    <property type="protein sequence ID" value="ENSPPYP00000039782.1"/>
    <property type="gene ID" value="ENSPPYG00000032741.1"/>
</dbReference>
<dbReference type="OMA" id="DRTGFDF"/>
<reference evidence="2" key="3">
    <citation type="submission" date="2025-09" db="UniProtKB">
        <authorList>
            <consortium name="Ensembl"/>
        </authorList>
    </citation>
    <scope>IDENTIFICATION</scope>
</reference>
<dbReference type="AlphaFoldDB" id="A0A8I5U2B4"/>
<feature type="region of interest" description="Disordered" evidence="1">
    <location>
        <begin position="146"/>
        <end position="192"/>
    </location>
</feature>
<feature type="compositionally biased region" description="Pro residues" evidence="1">
    <location>
        <begin position="8"/>
        <end position="19"/>
    </location>
</feature>
<dbReference type="GeneTree" id="ENSGT00570000080880"/>
<evidence type="ECO:0000256" key="1">
    <source>
        <dbReference type="SAM" id="MobiDB-lite"/>
    </source>
</evidence>
<feature type="region of interest" description="Disordered" evidence="1">
    <location>
        <begin position="1"/>
        <end position="35"/>
    </location>
</feature>
<protein>
    <submittedName>
        <fullName evidence="2">Chromosome 8 open reading frame 90</fullName>
    </submittedName>
</protein>
<evidence type="ECO:0000313" key="3">
    <source>
        <dbReference type="Proteomes" id="UP000001595"/>
    </source>
</evidence>
<proteinExistence type="predicted"/>
<keyword evidence="3" id="KW-1185">Reference proteome</keyword>
<name>A0A8I5U2B4_PONAB</name>
<gene>
    <name evidence="2" type="primary">C8orf90</name>
</gene>
<reference evidence="2 3" key="1">
    <citation type="submission" date="2008-02" db="EMBL/GenBank/DDBJ databases">
        <title>A 6x draft sequence assembly of the Pongo pygmaeus abelii genome.</title>
        <authorList>
            <person name="Wilson R.K."/>
            <person name="Mardis E."/>
        </authorList>
    </citation>
    <scope>NUCLEOTIDE SEQUENCE [LARGE SCALE GENOMIC DNA]</scope>
</reference>
<dbReference type="Proteomes" id="UP000001595">
    <property type="component" value="Chromosome 8"/>
</dbReference>
<feature type="compositionally biased region" description="Pro residues" evidence="1">
    <location>
        <begin position="159"/>
        <end position="180"/>
    </location>
</feature>
<evidence type="ECO:0000313" key="2">
    <source>
        <dbReference type="Ensembl" id="ENSPPYP00000039782.1"/>
    </source>
</evidence>